<dbReference type="PANTHER" id="PTHR16206">
    <property type="entry name" value="DEP DOMAIN-CONTAINING"/>
    <property type="match status" value="1"/>
</dbReference>
<keyword evidence="2" id="KW-1185">Reference proteome</keyword>
<dbReference type="Gene3D" id="1.10.10.10">
    <property type="entry name" value="Winged helix-like DNA-binding domain superfamily/Winged helix DNA-binding domain"/>
    <property type="match status" value="1"/>
</dbReference>
<accession>A0A6P7Z758</accession>
<dbReference type="InterPro" id="IPR036390">
    <property type="entry name" value="WH_DNA-bd_sf"/>
</dbReference>
<proteinExistence type="predicted"/>
<dbReference type="OrthoDB" id="276323at2759"/>
<dbReference type="CDD" id="cd04446">
    <property type="entry name" value="DEP_DEPDC4"/>
    <property type="match status" value="1"/>
</dbReference>
<dbReference type="Pfam" id="PF00610">
    <property type="entry name" value="DEP"/>
    <property type="match status" value="1"/>
</dbReference>
<reference evidence="3" key="1">
    <citation type="submission" date="2025-08" db="UniProtKB">
        <authorList>
            <consortium name="RefSeq"/>
        </authorList>
    </citation>
    <scope>IDENTIFICATION</scope>
</reference>
<dbReference type="GO" id="GO:0035556">
    <property type="term" value="P:intracellular signal transduction"/>
    <property type="evidence" value="ECO:0007669"/>
    <property type="project" value="InterPro"/>
</dbReference>
<name>A0A6P7Z758_9AMPH</name>
<dbReference type="PROSITE" id="PS50186">
    <property type="entry name" value="DEP"/>
    <property type="match status" value="1"/>
</dbReference>
<evidence type="ECO:0000259" key="1">
    <source>
        <dbReference type="PROSITE" id="PS50186"/>
    </source>
</evidence>
<dbReference type="KEGG" id="muo:115478138"/>
<feature type="domain" description="DEP" evidence="1">
    <location>
        <begin position="46"/>
        <end position="136"/>
    </location>
</feature>
<dbReference type="Proteomes" id="UP000515156">
    <property type="component" value="Chromosome 9"/>
</dbReference>
<gene>
    <name evidence="3" type="primary">DEPDC4</name>
</gene>
<evidence type="ECO:0000313" key="3">
    <source>
        <dbReference type="RefSeq" id="XP_030071245.1"/>
    </source>
</evidence>
<dbReference type="RefSeq" id="XP_030071245.1">
    <property type="nucleotide sequence ID" value="XM_030215385.1"/>
</dbReference>
<dbReference type="AlphaFoldDB" id="A0A6P7Z758"/>
<dbReference type="InterPro" id="IPR000591">
    <property type="entry name" value="DEP_dom"/>
</dbReference>
<dbReference type="InParanoid" id="A0A6P7Z758"/>
<protein>
    <submittedName>
        <fullName evidence="3">DEP domain-containing protein 4</fullName>
    </submittedName>
</protein>
<evidence type="ECO:0000313" key="2">
    <source>
        <dbReference type="Proteomes" id="UP000515156"/>
    </source>
</evidence>
<dbReference type="PANTHER" id="PTHR16206:SF10">
    <property type="entry name" value="DEP DOMAIN-CONTAINING PROTEIN 4"/>
    <property type="match status" value="1"/>
</dbReference>
<dbReference type="GeneID" id="115478138"/>
<dbReference type="CDD" id="cd04405">
    <property type="entry name" value="RhoGAP_BRCC3-like"/>
    <property type="match status" value="1"/>
</dbReference>
<organism evidence="2 3">
    <name type="scientific">Microcaecilia unicolor</name>
    <dbReference type="NCBI Taxonomy" id="1415580"/>
    <lineage>
        <taxon>Eukaryota</taxon>
        <taxon>Metazoa</taxon>
        <taxon>Chordata</taxon>
        <taxon>Craniata</taxon>
        <taxon>Vertebrata</taxon>
        <taxon>Euteleostomi</taxon>
        <taxon>Amphibia</taxon>
        <taxon>Gymnophiona</taxon>
        <taxon>Siphonopidae</taxon>
        <taxon>Microcaecilia</taxon>
    </lineage>
</organism>
<dbReference type="SMART" id="SM00049">
    <property type="entry name" value="DEP"/>
    <property type="match status" value="1"/>
</dbReference>
<dbReference type="CTD" id="120863"/>
<dbReference type="SUPFAM" id="SSF46785">
    <property type="entry name" value="Winged helix' DNA-binding domain"/>
    <property type="match status" value="1"/>
</dbReference>
<sequence length="532" mass="61887">MAVNLTPRFRRLSSRSDCRARRGRWRGGYSGPFQATQLWNSIIHALHTRVEVKRRRQHLRTYSNCFTGSDAVDVVLSHLMQNIYLSSSDISRLQGVQLCQALMDHKVFEPVGAKLFRSEKEGVFEDTNNSLYRFVNCKFSPISWKKRDAENFSPGERHDVKTKRLSRTHCATTISNPLALEMADERIEELLHTISLHSSFPPNIVINEPSRQLSKNAVDDVWKQQILVRLLQLIHLPVLENILESPSKMDQRKPIIREEDLVVSNTFLDREVTQSLKLPKLDRWLCAAVDCLEYFPDQQIVMLSQQLPQNTEDKIELDVHKKMFFDVLAKYYNQAREPFLHNHYVDTHSGILELLESEKHAHALEALQLYIRLLAPNAREELRRLLTFMATAAEPQGYKLQKQFENKQVLIKTFTTAIIQNKALSKIQTDQLIQFLIENSSGLFQTPLTLLELISTKLRNLQNGKDPDAISGFTFCQRVTCQKFEEQRRQTTQHLQQLIHRISTHPTLPLKQKRKLFKEFQKHHVEVCTEHV</sequence>
<dbReference type="InterPro" id="IPR036388">
    <property type="entry name" value="WH-like_DNA-bd_sf"/>
</dbReference>